<gene>
    <name evidence="1" type="ORF">OCBIM_22001470mg</name>
</gene>
<reference evidence="1" key="1">
    <citation type="submission" date="2015-07" db="EMBL/GenBank/DDBJ databases">
        <title>MeaNS - Measles Nucleotide Surveillance Program.</title>
        <authorList>
            <person name="Tran T."/>
            <person name="Druce J."/>
        </authorList>
    </citation>
    <scope>NUCLEOTIDE SEQUENCE</scope>
    <source>
        <strain evidence="1">UCB-OBI-ISO-001</strain>
        <tissue evidence="1">Gonad</tissue>
    </source>
</reference>
<sequence length="176" mass="20528">QLGCIDGDHLGCDKQLEHDNGSAYIYVNCCNQFTPVIHSFARNRRRICLLGGGVAVRTSIGTYIHTYVHPYVRTSIRTYIHTYVHPCVHTSIRTYVSTYVHHYVRTPIRTYVHRYVRTSIRRYVRTFIPRYVGTYVSPYVGTYVHPYKILTLRDIIRTGRNNWRGGGAWCSLTLRL</sequence>
<name>A0A0L8HZ68_OCTBM</name>
<dbReference type="EMBL" id="KQ416935">
    <property type="protein sequence ID" value="KOF94538.1"/>
    <property type="molecule type" value="Genomic_DNA"/>
</dbReference>
<proteinExistence type="predicted"/>
<accession>A0A0L8HZ68</accession>
<dbReference type="AlphaFoldDB" id="A0A0L8HZ68"/>
<feature type="non-terminal residue" evidence="1">
    <location>
        <position position="1"/>
    </location>
</feature>
<organism evidence="1">
    <name type="scientific">Octopus bimaculoides</name>
    <name type="common">California two-spotted octopus</name>
    <dbReference type="NCBI Taxonomy" id="37653"/>
    <lineage>
        <taxon>Eukaryota</taxon>
        <taxon>Metazoa</taxon>
        <taxon>Spiralia</taxon>
        <taxon>Lophotrochozoa</taxon>
        <taxon>Mollusca</taxon>
        <taxon>Cephalopoda</taxon>
        <taxon>Coleoidea</taxon>
        <taxon>Octopodiformes</taxon>
        <taxon>Octopoda</taxon>
        <taxon>Incirrata</taxon>
        <taxon>Octopodidae</taxon>
        <taxon>Octopus</taxon>
    </lineage>
</organism>
<protein>
    <submittedName>
        <fullName evidence="1">Uncharacterized protein</fullName>
    </submittedName>
</protein>
<evidence type="ECO:0000313" key="1">
    <source>
        <dbReference type="EMBL" id="KOF94538.1"/>
    </source>
</evidence>